<dbReference type="SFLD" id="SFLDG01140">
    <property type="entry name" value="C2.B:_Phosphomannomutase_and_P"/>
    <property type="match status" value="1"/>
</dbReference>
<dbReference type="PRINTS" id="PR00119">
    <property type="entry name" value="CATATPASE"/>
</dbReference>
<dbReference type="AlphaFoldDB" id="A0A9D2D1I1"/>
<gene>
    <name evidence="1" type="ORF">IAA08_03060</name>
</gene>
<organism evidence="1 2">
    <name type="scientific">Candidatus Eubacterium avistercoris</name>
    <dbReference type="NCBI Taxonomy" id="2838567"/>
    <lineage>
        <taxon>Bacteria</taxon>
        <taxon>Bacillati</taxon>
        <taxon>Bacillota</taxon>
        <taxon>Clostridia</taxon>
        <taxon>Eubacteriales</taxon>
        <taxon>Eubacteriaceae</taxon>
        <taxon>Eubacterium</taxon>
    </lineage>
</organism>
<dbReference type="InterPro" id="IPR023214">
    <property type="entry name" value="HAD_sf"/>
</dbReference>
<dbReference type="Gene3D" id="3.30.1240.10">
    <property type="match status" value="1"/>
</dbReference>
<dbReference type="Pfam" id="PF08282">
    <property type="entry name" value="Hydrolase_3"/>
    <property type="match status" value="1"/>
</dbReference>
<name>A0A9D2D1I1_9FIRM</name>
<dbReference type="PROSITE" id="PS01229">
    <property type="entry name" value="COF_2"/>
    <property type="match status" value="1"/>
</dbReference>
<evidence type="ECO:0000313" key="1">
    <source>
        <dbReference type="EMBL" id="HIZ06901.1"/>
    </source>
</evidence>
<dbReference type="InterPro" id="IPR000150">
    <property type="entry name" value="Cof"/>
</dbReference>
<dbReference type="GO" id="GO:0016791">
    <property type="term" value="F:phosphatase activity"/>
    <property type="evidence" value="ECO:0007669"/>
    <property type="project" value="TreeGrafter"/>
</dbReference>
<dbReference type="InterPro" id="IPR036412">
    <property type="entry name" value="HAD-like_sf"/>
</dbReference>
<dbReference type="SUPFAM" id="SSF56784">
    <property type="entry name" value="HAD-like"/>
    <property type="match status" value="1"/>
</dbReference>
<proteinExistence type="predicted"/>
<dbReference type="PANTHER" id="PTHR10000">
    <property type="entry name" value="PHOSPHOSERINE PHOSPHATASE"/>
    <property type="match status" value="1"/>
</dbReference>
<reference evidence="1" key="1">
    <citation type="journal article" date="2021" name="PeerJ">
        <title>Extensive microbial diversity within the chicken gut microbiome revealed by metagenomics and culture.</title>
        <authorList>
            <person name="Gilroy R."/>
            <person name="Ravi A."/>
            <person name="Getino M."/>
            <person name="Pursley I."/>
            <person name="Horton D.L."/>
            <person name="Alikhan N.F."/>
            <person name="Baker D."/>
            <person name="Gharbi K."/>
            <person name="Hall N."/>
            <person name="Watson M."/>
            <person name="Adriaenssens E.M."/>
            <person name="Foster-Nyarko E."/>
            <person name="Jarju S."/>
            <person name="Secka A."/>
            <person name="Antonio M."/>
            <person name="Oren A."/>
            <person name="Chaudhuri R.R."/>
            <person name="La Ragione R."/>
            <person name="Hildebrand F."/>
            <person name="Pallen M.J."/>
        </authorList>
    </citation>
    <scope>NUCLEOTIDE SEQUENCE</scope>
    <source>
        <strain evidence="1">CHK192-9172</strain>
    </source>
</reference>
<dbReference type="SFLD" id="SFLDS00003">
    <property type="entry name" value="Haloacid_Dehalogenase"/>
    <property type="match status" value="1"/>
</dbReference>
<dbReference type="GO" id="GO:0005829">
    <property type="term" value="C:cytosol"/>
    <property type="evidence" value="ECO:0007669"/>
    <property type="project" value="TreeGrafter"/>
</dbReference>
<accession>A0A9D2D1I1</accession>
<dbReference type="GO" id="GO:0000287">
    <property type="term" value="F:magnesium ion binding"/>
    <property type="evidence" value="ECO:0007669"/>
    <property type="project" value="TreeGrafter"/>
</dbReference>
<dbReference type="Proteomes" id="UP000824024">
    <property type="component" value="Unassembled WGS sequence"/>
</dbReference>
<reference evidence="1" key="2">
    <citation type="submission" date="2021-04" db="EMBL/GenBank/DDBJ databases">
        <authorList>
            <person name="Gilroy R."/>
        </authorList>
    </citation>
    <scope>NUCLEOTIDE SEQUENCE</scope>
    <source>
        <strain evidence="1">CHK192-9172</strain>
    </source>
</reference>
<keyword evidence="1" id="KW-0378">Hydrolase</keyword>
<evidence type="ECO:0000313" key="2">
    <source>
        <dbReference type="Proteomes" id="UP000824024"/>
    </source>
</evidence>
<dbReference type="EMBL" id="DXCH01000083">
    <property type="protein sequence ID" value="HIZ06901.1"/>
    <property type="molecule type" value="Genomic_DNA"/>
</dbReference>
<dbReference type="NCBIfam" id="TIGR00099">
    <property type="entry name" value="Cof-subfamily"/>
    <property type="match status" value="1"/>
</dbReference>
<protein>
    <submittedName>
        <fullName evidence="1">HAD family hydrolase</fullName>
    </submittedName>
</protein>
<dbReference type="Gene3D" id="3.40.50.1000">
    <property type="entry name" value="HAD superfamily/HAD-like"/>
    <property type="match status" value="1"/>
</dbReference>
<comment type="caution">
    <text evidence="1">The sequence shown here is derived from an EMBL/GenBank/DDBJ whole genome shotgun (WGS) entry which is preliminary data.</text>
</comment>
<dbReference type="PANTHER" id="PTHR10000:SF8">
    <property type="entry name" value="HAD SUPERFAMILY HYDROLASE-LIKE, TYPE 3"/>
    <property type="match status" value="1"/>
</dbReference>
<sequence length="279" mass="31568">MQKEIKCAALDLDGTVLQKDSRMSERTRLALKKAAENRIEIVVVSGRSFATIPEEIRHLEQIRYIVTSNGAAVYEKGIRIHDWTLEEQSVEKVLDLTGHLFQQGRITYEIFVKGEAYGQKDYLNAPERYGLPEHSCFYVKNTRWPTEDIVGFALEHKRELDSINLIVADPELYKKLRQMLEYDKKIYITSAASYRMEISHWDSGKISGLGYVLKRLGILPEETIAFGDGDNDAAMLKWVGVGVAMDNGTRMCKEAADLVTVSSSEDGVARILEQICAKE</sequence>